<gene>
    <name evidence="3" type="ORF">EGO51_07945</name>
</gene>
<feature type="compositionally biased region" description="Gly residues" evidence="1">
    <location>
        <begin position="155"/>
        <end position="164"/>
    </location>
</feature>
<feature type="region of interest" description="Disordered" evidence="1">
    <location>
        <begin position="149"/>
        <end position="193"/>
    </location>
</feature>
<feature type="transmembrane region" description="Helical" evidence="2">
    <location>
        <begin position="87"/>
        <end position="107"/>
    </location>
</feature>
<keyword evidence="2" id="KW-0472">Membrane</keyword>
<dbReference type="AlphaFoldDB" id="A0A5J5LJV2"/>
<dbReference type="EMBL" id="RQWK01000001">
    <property type="protein sequence ID" value="KAA9409736.1"/>
    <property type="molecule type" value="Genomic_DNA"/>
</dbReference>
<reference evidence="3 4" key="1">
    <citation type="submission" date="2018-11" db="EMBL/GenBank/DDBJ databases">
        <title>Genomic analysis of Haloarcula hispanica CBA1121.</title>
        <authorList>
            <person name="Kim Y.B."/>
            <person name="Roh S.W."/>
        </authorList>
    </citation>
    <scope>NUCLEOTIDE SEQUENCE [LARGE SCALE GENOMIC DNA]</scope>
    <source>
        <strain evidence="3 4">CBA1121</strain>
    </source>
</reference>
<dbReference type="InterPro" id="IPR007404">
    <property type="entry name" value="YdjM-like"/>
</dbReference>
<dbReference type="Proteomes" id="UP000326244">
    <property type="component" value="Unassembled WGS sequence"/>
</dbReference>
<evidence type="ECO:0008006" key="5">
    <source>
        <dbReference type="Google" id="ProtNLM"/>
    </source>
</evidence>
<evidence type="ECO:0000313" key="4">
    <source>
        <dbReference type="Proteomes" id="UP000326244"/>
    </source>
</evidence>
<feature type="transmembrane region" description="Helical" evidence="2">
    <location>
        <begin position="28"/>
        <end position="48"/>
    </location>
</feature>
<name>A0A5J5LJV2_HALHI</name>
<keyword evidence="2" id="KW-0812">Transmembrane</keyword>
<protein>
    <recommendedName>
        <fullName evidence="5">Metal-dependent hydrolase</fullName>
    </recommendedName>
</protein>
<comment type="caution">
    <text evidence="3">The sequence shown here is derived from an EMBL/GenBank/DDBJ whole genome shotgun (WGS) entry which is preliminary data.</text>
</comment>
<accession>A0A5J5LJV2</accession>
<keyword evidence="2" id="KW-1133">Transmembrane helix</keyword>
<evidence type="ECO:0000256" key="2">
    <source>
        <dbReference type="SAM" id="Phobius"/>
    </source>
</evidence>
<dbReference type="Pfam" id="PF04307">
    <property type="entry name" value="YdjM"/>
    <property type="match status" value="1"/>
</dbReference>
<proteinExistence type="predicted"/>
<sequence length="230" mass="24659">MPSLVVHYAFVGLLAATLLGAAFDKRSLLLSILVVTFPDVDAFVGLYWQAGHRAATTNLVIPAVLALLIAVDLYVRDDSYIRGRWGAYGVRVSWFCVVVYAVGHVLLDMITGGANLFWPLYDQFYQLSGHLELSSQRGIVQTFVELPEPPSQASGGTGTGGNGGSTTQSMGNSSEVQMSTGIDPNPGQPEPENVDRVFPIARSGWELVVLVVGTLATTARLVIGHDLPEE</sequence>
<dbReference type="RefSeq" id="WP_151103350.1">
    <property type="nucleotide sequence ID" value="NZ_RQWK01000001.1"/>
</dbReference>
<feature type="transmembrane region" description="Helical" evidence="2">
    <location>
        <begin position="6"/>
        <end position="23"/>
    </location>
</feature>
<evidence type="ECO:0000256" key="1">
    <source>
        <dbReference type="SAM" id="MobiDB-lite"/>
    </source>
</evidence>
<evidence type="ECO:0000313" key="3">
    <source>
        <dbReference type="EMBL" id="KAA9409736.1"/>
    </source>
</evidence>
<feature type="transmembrane region" description="Helical" evidence="2">
    <location>
        <begin position="54"/>
        <end position="75"/>
    </location>
</feature>
<organism evidence="3 4">
    <name type="scientific">Haloarcula hispanica</name>
    <dbReference type="NCBI Taxonomy" id="51589"/>
    <lineage>
        <taxon>Archaea</taxon>
        <taxon>Methanobacteriati</taxon>
        <taxon>Methanobacteriota</taxon>
        <taxon>Stenosarchaea group</taxon>
        <taxon>Halobacteria</taxon>
        <taxon>Halobacteriales</taxon>
        <taxon>Haloarculaceae</taxon>
        <taxon>Haloarcula</taxon>
    </lineage>
</organism>
<feature type="compositionally biased region" description="Low complexity" evidence="1">
    <location>
        <begin position="165"/>
        <end position="174"/>
    </location>
</feature>